<dbReference type="AlphaFoldDB" id="A0A6J1T3A8"/>
<accession>A0A6J1T3A8</accession>
<keyword evidence="2" id="KW-1185">Reference proteome</keyword>
<evidence type="ECO:0000313" key="3">
    <source>
        <dbReference type="RefSeq" id="XP_026288059.1"/>
    </source>
</evidence>
<dbReference type="SUPFAM" id="SSF81383">
    <property type="entry name" value="F-box domain"/>
    <property type="match status" value="1"/>
</dbReference>
<dbReference type="Proteomes" id="UP000504606">
    <property type="component" value="Unplaced"/>
</dbReference>
<name>A0A6J1T3A8_FRAOC</name>
<feature type="domain" description="F-box" evidence="1">
    <location>
        <begin position="10"/>
        <end position="57"/>
    </location>
</feature>
<proteinExistence type="predicted"/>
<dbReference type="RefSeq" id="XP_026288059.1">
    <property type="nucleotide sequence ID" value="XM_026432274.2"/>
</dbReference>
<dbReference type="Gene3D" id="3.80.10.10">
    <property type="entry name" value="Ribonuclease Inhibitor"/>
    <property type="match status" value="1"/>
</dbReference>
<gene>
    <name evidence="3" type="primary">LOC113213264</name>
</gene>
<organism evidence="2 3">
    <name type="scientific">Frankliniella occidentalis</name>
    <name type="common">Western flower thrips</name>
    <name type="synonym">Euthrips occidentalis</name>
    <dbReference type="NCBI Taxonomy" id="133901"/>
    <lineage>
        <taxon>Eukaryota</taxon>
        <taxon>Metazoa</taxon>
        <taxon>Ecdysozoa</taxon>
        <taxon>Arthropoda</taxon>
        <taxon>Hexapoda</taxon>
        <taxon>Insecta</taxon>
        <taxon>Pterygota</taxon>
        <taxon>Neoptera</taxon>
        <taxon>Paraneoptera</taxon>
        <taxon>Thysanoptera</taxon>
        <taxon>Terebrantia</taxon>
        <taxon>Thripoidea</taxon>
        <taxon>Thripidae</taxon>
        <taxon>Frankliniella</taxon>
    </lineage>
</organism>
<dbReference type="InterPro" id="IPR036047">
    <property type="entry name" value="F-box-like_dom_sf"/>
</dbReference>
<dbReference type="KEGG" id="foc:113213264"/>
<dbReference type="InterPro" id="IPR032675">
    <property type="entry name" value="LRR_dom_sf"/>
</dbReference>
<evidence type="ECO:0000313" key="2">
    <source>
        <dbReference type="Proteomes" id="UP000504606"/>
    </source>
</evidence>
<dbReference type="PROSITE" id="PS50181">
    <property type="entry name" value="FBOX"/>
    <property type="match status" value="1"/>
</dbReference>
<dbReference type="OrthoDB" id="10036898at2759"/>
<reference evidence="3" key="1">
    <citation type="submission" date="2025-08" db="UniProtKB">
        <authorList>
            <consortium name="RefSeq"/>
        </authorList>
    </citation>
    <scope>IDENTIFICATION</scope>
    <source>
        <tissue evidence="3">Whole organism</tissue>
    </source>
</reference>
<dbReference type="SUPFAM" id="SSF52047">
    <property type="entry name" value="RNI-like"/>
    <property type="match status" value="1"/>
</dbReference>
<sequence>MSAARMDEEKLTLLSLPDEPMLEVLSYLSIEDMFAAVQACPRLRELTKTHLSLWRGKWFEVEDVDELYRRLLVSPNVDRLTTFCHCMETITADFSDTCTVWGPNARTCLTVRNVEDIGSLVWTLGGGLRHVTLTVCKEDLPLSLLKEAPGLEILYLIFKGKGRATGMWPQGVVLPRLRYAVFDCEPSAAFSRSTLKALRSLLQAHSGQLWSVSVDSPRLLPLLSSCPSDLYELNVVVGEGLFASLRRLHGLKRLRVDFTYDNDSVEEVENLLKSWSGPLAGLELYHFRPGMVRDLGLYGLSSLQKLVLETPRNQEYDLGPALARLPRLRWLGLVHVPLLEVLRGIQHAAIPALEMLSMAAVAPCYRYRCWFEDCKIVARHLPVLQDLVRRAPMSLHVVFRESCDHGQDSFTCRVLHKHSPAESSCCALCTEAKDVYRTYHSSPDDTFKVNFVQVV</sequence>
<evidence type="ECO:0000259" key="1">
    <source>
        <dbReference type="PROSITE" id="PS50181"/>
    </source>
</evidence>
<dbReference type="Pfam" id="PF12937">
    <property type="entry name" value="F-box-like"/>
    <property type="match status" value="1"/>
</dbReference>
<protein>
    <submittedName>
        <fullName evidence="3">Uncharacterized protein LOC113213264</fullName>
    </submittedName>
</protein>
<dbReference type="GeneID" id="113213264"/>
<dbReference type="InterPro" id="IPR001810">
    <property type="entry name" value="F-box_dom"/>
</dbReference>